<comment type="subcellular location">
    <subcellularLocation>
        <location evidence="1">Cell envelope</location>
    </subcellularLocation>
</comment>
<feature type="compositionally biased region" description="Polar residues" evidence="3">
    <location>
        <begin position="114"/>
        <end position="126"/>
    </location>
</feature>
<keyword evidence="6" id="KW-1185">Reference proteome</keyword>
<evidence type="ECO:0000256" key="3">
    <source>
        <dbReference type="SAM" id="MobiDB-lite"/>
    </source>
</evidence>
<dbReference type="Pfam" id="PF03150">
    <property type="entry name" value="CCP_MauG"/>
    <property type="match status" value="1"/>
</dbReference>
<dbReference type="InterPro" id="IPR051395">
    <property type="entry name" value="Cytochrome_c_Peroxidase/MauG"/>
</dbReference>
<dbReference type="PANTHER" id="PTHR30600:SF13">
    <property type="entry name" value="METHYLAMINE UTILIZATION PROTEIN"/>
    <property type="match status" value="1"/>
</dbReference>
<keyword evidence="5" id="KW-0575">Peroxidase</keyword>
<name>A0ABT1TR61_9GAMM</name>
<proteinExistence type="predicted"/>
<comment type="caution">
    <text evidence="5">The sequence shown here is derived from an EMBL/GenBank/DDBJ whole genome shotgun (WGS) entry which is preliminary data.</text>
</comment>
<dbReference type="EMBL" id="JANIBL010000017">
    <property type="protein sequence ID" value="MCQ8117266.1"/>
    <property type="molecule type" value="Genomic_DNA"/>
</dbReference>
<accession>A0ABT1TR61</accession>
<dbReference type="SUPFAM" id="SSF46626">
    <property type="entry name" value="Cytochrome c"/>
    <property type="match status" value="2"/>
</dbReference>
<organism evidence="5 6">
    <name type="scientific">Methylomonas rosea</name>
    <dbReference type="NCBI Taxonomy" id="2952227"/>
    <lineage>
        <taxon>Bacteria</taxon>
        <taxon>Pseudomonadati</taxon>
        <taxon>Pseudomonadota</taxon>
        <taxon>Gammaproteobacteria</taxon>
        <taxon>Methylococcales</taxon>
        <taxon>Methylococcaceae</taxon>
        <taxon>Methylomonas</taxon>
    </lineage>
</organism>
<sequence length="788" mass="84938">MNLIGKLMLGVGGLLLSQVSFSHGPQPMPLQGVPVPHVQGFLQEKQSNTWVNTAVNFLPEDGADSIVIDKQKAIALGKALFWDVNVGSDGMSCGSCHFHAGADARTKNQINPGLKSSNASGQTFQPLPSGALSGGPNYQLTQTDFPTYKFNDPLNKASGLTFATDDVVSSAGTFSGDFTGVSKFVGSSDQCNRAVNDPIFHLDSTGTRRVEPRNAPTVFNAVFNHRNFWDGRANNIYNGSSPWGDRDENAGVWVKTASKVQPVKKNRLHLENASLASLAMGPPLNDAEMACRQRTWPEIGRKLLLRQPLQNQKVHNEDSVLGPISLSSAGNLKPGLNTTYKQLVMQSFNPKFWSYASTGPFGSRPGQPPYNQIEANFSMFFGIALQLYQSTLISDQAPVDLTQRDAFNIPTWQGLGYSSDKVARIADGFNIFTNNHCNLCHAGPLLTSAAISTNSALLEENGKFFGPSYAQVPYGPDALGLDNATHAIGVTKHPSLVNRDLMSGVFRMYDLGFANTGVNDPNADIGLGANDDFGNPLSFAKQYVQYLLGAYANVKDPGVNQVRACDFIIALAYESNSTSSAYFTTPNGIQADGSREGVARDQDCVTPEYAFIPTVAAANTAQANTPGKLGTVTSGVFKIPTLRNIELTGPYMHNGSMSTLKQVIEFYSRKGNFDSTNKHQFVNNISLASASETARANLIEFLETLTDDRVRYEKAPFDHPELKVPHGHTENGSGGVVDGNSLSANLALDDYLEVPAVGANGRTNKLLPFHCQLGPIAQSDPLYSSCQP</sequence>
<evidence type="ECO:0000256" key="2">
    <source>
        <dbReference type="ARBA" id="ARBA00023002"/>
    </source>
</evidence>
<protein>
    <submittedName>
        <fullName evidence="5">Cytochrome C peroxidase</fullName>
    </submittedName>
</protein>
<feature type="region of interest" description="Disordered" evidence="3">
    <location>
        <begin position="114"/>
        <end position="136"/>
    </location>
</feature>
<keyword evidence="2" id="KW-0560">Oxidoreductase</keyword>
<dbReference type="PANTHER" id="PTHR30600">
    <property type="entry name" value="CYTOCHROME C PEROXIDASE-RELATED"/>
    <property type="match status" value="1"/>
</dbReference>
<dbReference type="InterPro" id="IPR036909">
    <property type="entry name" value="Cyt_c-like_dom_sf"/>
</dbReference>
<dbReference type="GO" id="GO:0004601">
    <property type="term" value="F:peroxidase activity"/>
    <property type="evidence" value="ECO:0007669"/>
    <property type="project" value="UniProtKB-KW"/>
</dbReference>
<evidence type="ECO:0000259" key="4">
    <source>
        <dbReference type="Pfam" id="PF03150"/>
    </source>
</evidence>
<evidence type="ECO:0000313" key="6">
    <source>
        <dbReference type="Proteomes" id="UP001524570"/>
    </source>
</evidence>
<evidence type="ECO:0000313" key="5">
    <source>
        <dbReference type="EMBL" id="MCQ8117266.1"/>
    </source>
</evidence>
<evidence type="ECO:0000256" key="1">
    <source>
        <dbReference type="ARBA" id="ARBA00004196"/>
    </source>
</evidence>
<feature type="domain" description="Di-haem cytochrome c peroxidase" evidence="4">
    <location>
        <begin position="204"/>
        <end position="303"/>
    </location>
</feature>
<gene>
    <name evidence="5" type="ORF">NP589_07505</name>
</gene>
<dbReference type="Gene3D" id="1.10.760.10">
    <property type="entry name" value="Cytochrome c-like domain"/>
    <property type="match status" value="2"/>
</dbReference>
<reference evidence="5 6" key="1">
    <citation type="submission" date="2022-07" db="EMBL/GenBank/DDBJ databases">
        <title>Methylomonas rivi sp. nov., Methylomonas rosea sp. nov., Methylomonas aureus sp. nov. and Methylomonas subterranea sp. nov., four novel methanotrophs isolated from a freshwater creek and the deep terrestrial subsurface.</title>
        <authorList>
            <person name="Abin C."/>
            <person name="Sankaranarayanan K."/>
            <person name="Garner C."/>
            <person name="Sindelar R."/>
            <person name="Kotary K."/>
            <person name="Garner R."/>
            <person name="Barclay S."/>
            <person name="Lawson P."/>
            <person name="Krumholz L."/>
        </authorList>
    </citation>
    <scope>NUCLEOTIDE SEQUENCE [LARGE SCALE GENOMIC DNA]</scope>
    <source>
        <strain evidence="5 6">WSC-7</strain>
    </source>
</reference>
<dbReference type="InterPro" id="IPR004852">
    <property type="entry name" value="Di-haem_cyt_c_peroxidsae"/>
</dbReference>
<dbReference type="Proteomes" id="UP001524570">
    <property type="component" value="Unassembled WGS sequence"/>
</dbReference>
<dbReference type="RefSeq" id="WP_256606415.1">
    <property type="nucleotide sequence ID" value="NZ_JANIBL010000017.1"/>
</dbReference>